<keyword evidence="3" id="KW-1185">Reference proteome</keyword>
<proteinExistence type="predicted"/>
<evidence type="ECO:0008006" key="4">
    <source>
        <dbReference type="Google" id="ProtNLM"/>
    </source>
</evidence>
<sequence length="136" mass="14663">MVTPRIFLLLLILRYTQTNPIMFDVFMPSDEEFTYPLEFNFKAHQIKFGSESVTPCGSTRTAQCYTESVDTKLQLTLKLKSDTSVLSIVPNNSSASLKATFRLCPGVGRSGRCSATDLSDGGSAIGHSGGSSNANA</sequence>
<keyword evidence="1" id="KW-0732">Signal</keyword>
<organism evidence="2 3">
    <name type="scientific">Dibothriocephalus latus</name>
    <name type="common">Fish tapeworm</name>
    <name type="synonym">Diphyllobothrium latum</name>
    <dbReference type="NCBI Taxonomy" id="60516"/>
    <lineage>
        <taxon>Eukaryota</taxon>
        <taxon>Metazoa</taxon>
        <taxon>Spiralia</taxon>
        <taxon>Lophotrochozoa</taxon>
        <taxon>Platyhelminthes</taxon>
        <taxon>Cestoda</taxon>
        <taxon>Eucestoda</taxon>
        <taxon>Diphyllobothriidea</taxon>
        <taxon>Diphyllobothriidae</taxon>
        <taxon>Dibothriocephalus</taxon>
    </lineage>
</organism>
<accession>A0A3P7LWR7</accession>
<evidence type="ECO:0000313" key="2">
    <source>
        <dbReference type="EMBL" id="VDN14548.1"/>
    </source>
</evidence>
<feature type="signal peptide" evidence="1">
    <location>
        <begin position="1"/>
        <end position="18"/>
    </location>
</feature>
<name>A0A3P7LWR7_DIBLA</name>
<dbReference type="Proteomes" id="UP000281553">
    <property type="component" value="Unassembled WGS sequence"/>
</dbReference>
<evidence type="ECO:0000256" key="1">
    <source>
        <dbReference type="SAM" id="SignalP"/>
    </source>
</evidence>
<gene>
    <name evidence="2" type="ORF">DILT_LOCUS10379</name>
</gene>
<evidence type="ECO:0000313" key="3">
    <source>
        <dbReference type="Proteomes" id="UP000281553"/>
    </source>
</evidence>
<protein>
    <recommendedName>
        <fullName evidence="4">Integrin alpha-2 domain-containing protein</fullName>
    </recommendedName>
</protein>
<dbReference type="EMBL" id="UYRU01059604">
    <property type="protein sequence ID" value="VDN14548.1"/>
    <property type="molecule type" value="Genomic_DNA"/>
</dbReference>
<dbReference type="AlphaFoldDB" id="A0A3P7LWR7"/>
<reference evidence="2 3" key="1">
    <citation type="submission" date="2018-11" db="EMBL/GenBank/DDBJ databases">
        <authorList>
            <consortium name="Pathogen Informatics"/>
        </authorList>
    </citation>
    <scope>NUCLEOTIDE SEQUENCE [LARGE SCALE GENOMIC DNA]</scope>
</reference>
<feature type="chain" id="PRO_5018026678" description="Integrin alpha-2 domain-containing protein" evidence="1">
    <location>
        <begin position="19"/>
        <end position="136"/>
    </location>
</feature>